<dbReference type="FunFam" id="3.90.70.10:FF:000026">
    <property type="entry name" value="Ubiquitin carboxyl-terminal hydrolase 15"/>
    <property type="match status" value="1"/>
</dbReference>
<dbReference type="SUPFAM" id="SSF54001">
    <property type="entry name" value="Cysteine proteinases"/>
    <property type="match status" value="1"/>
</dbReference>
<keyword evidence="8 15" id="KW-0378">Hydrolase</keyword>
<evidence type="ECO:0000313" key="15">
    <source>
        <dbReference type="EMBL" id="KAJ6834455.1"/>
    </source>
</evidence>
<dbReference type="PROSITE" id="PS50235">
    <property type="entry name" value="USP_3"/>
    <property type="match status" value="1"/>
</dbReference>
<evidence type="ECO:0000256" key="5">
    <source>
        <dbReference type="ARBA" id="ARBA00022723"/>
    </source>
</evidence>
<dbReference type="PROSITE" id="PS50865">
    <property type="entry name" value="ZF_MYND_2"/>
    <property type="match status" value="1"/>
</dbReference>
<evidence type="ECO:0000256" key="7">
    <source>
        <dbReference type="ARBA" id="ARBA00022786"/>
    </source>
</evidence>
<dbReference type="GO" id="GO:0008270">
    <property type="term" value="F:zinc ion binding"/>
    <property type="evidence" value="ECO:0007669"/>
    <property type="project" value="UniProtKB-KW"/>
</dbReference>
<organism evidence="15 16">
    <name type="scientific">Iris pallida</name>
    <name type="common">Sweet iris</name>
    <dbReference type="NCBI Taxonomy" id="29817"/>
    <lineage>
        <taxon>Eukaryota</taxon>
        <taxon>Viridiplantae</taxon>
        <taxon>Streptophyta</taxon>
        <taxon>Embryophyta</taxon>
        <taxon>Tracheophyta</taxon>
        <taxon>Spermatophyta</taxon>
        <taxon>Magnoliopsida</taxon>
        <taxon>Liliopsida</taxon>
        <taxon>Asparagales</taxon>
        <taxon>Iridaceae</taxon>
        <taxon>Iridoideae</taxon>
        <taxon>Irideae</taxon>
        <taxon>Iris</taxon>
    </lineage>
</organism>
<feature type="region of interest" description="Disordered" evidence="12">
    <location>
        <begin position="186"/>
        <end position="271"/>
    </location>
</feature>
<feature type="region of interest" description="Disordered" evidence="12">
    <location>
        <begin position="63"/>
        <end position="91"/>
    </location>
</feature>
<feature type="compositionally biased region" description="Low complexity" evidence="12">
    <location>
        <begin position="258"/>
        <end position="267"/>
    </location>
</feature>
<comment type="caution">
    <text evidence="15">The sequence shown here is derived from an EMBL/GenBank/DDBJ whole genome shotgun (WGS) entry which is preliminary data.</text>
</comment>
<feature type="region of interest" description="Disordered" evidence="12">
    <location>
        <begin position="850"/>
        <end position="932"/>
    </location>
</feature>
<dbReference type="PROSITE" id="PS00972">
    <property type="entry name" value="USP_1"/>
    <property type="match status" value="1"/>
</dbReference>
<dbReference type="PANTHER" id="PTHR24006:SF874">
    <property type="entry name" value="UBIQUITIN CARBOXYL-TERMINAL HYDROLASE 16"/>
    <property type="match status" value="1"/>
</dbReference>
<protein>
    <recommendedName>
        <fullName evidence="3">ubiquitinyl hydrolase 1</fullName>
        <ecNumber evidence="3">3.4.19.12</ecNumber>
    </recommendedName>
</protein>
<evidence type="ECO:0000259" key="14">
    <source>
        <dbReference type="PROSITE" id="PS50865"/>
    </source>
</evidence>
<evidence type="ECO:0000256" key="9">
    <source>
        <dbReference type="ARBA" id="ARBA00022807"/>
    </source>
</evidence>
<evidence type="ECO:0000313" key="16">
    <source>
        <dbReference type="Proteomes" id="UP001140949"/>
    </source>
</evidence>
<dbReference type="Pfam" id="PF00443">
    <property type="entry name" value="UCH"/>
    <property type="match status" value="1"/>
</dbReference>
<dbReference type="GO" id="GO:0005634">
    <property type="term" value="C:nucleus"/>
    <property type="evidence" value="ECO:0007669"/>
    <property type="project" value="TreeGrafter"/>
</dbReference>
<dbReference type="Gene3D" id="3.90.70.10">
    <property type="entry name" value="Cysteine proteinases"/>
    <property type="match status" value="1"/>
</dbReference>
<dbReference type="GO" id="GO:0005829">
    <property type="term" value="C:cytosol"/>
    <property type="evidence" value="ECO:0007669"/>
    <property type="project" value="TreeGrafter"/>
</dbReference>
<comment type="similarity">
    <text evidence="2">Belongs to the peptidase C19 family.</text>
</comment>
<dbReference type="Gene3D" id="6.10.140.2220">
    <property type="match status" value="1"/>
</dbReference>
<feature type="domain" description="MYND-type" evidence="14">
    <location>
        <begin position="94"/>
        <end position="131"/>
    </location>
</feature>
<feature type="compositionally biased region" description="Low complexity" evidence="12">
    <location>
        <begin position="206"/>
        <end position="222"/>
    </location>
</feature>
<dbReference type="InterPro" id="IPR028889">
    <property type="entry name" value="USP"/>
</dbReference>
<proteinExistence type="inferred from homology"/>
<evidence type="ECO:0000256" key="3">
    <source>
        <dbReference type="ARBA" id="ARBA00012759"/>
    </source>
</evidence>
<dbReference type="InterPro" id="IPR001394">
    <property type="entry name" value="Peptidase_C19_UCH"/>
</dbReference>
<dbReference type="GO" id="GO:0004843">
    <property type="term" value="F:cysteine-type deubiquitinase activity"/>
    <property type="evidence" value="ECO:0007669"/>
    <property type="project" value="UniProtKB-EC"/>
</dbReference>
<evidence type="ECO:0000256" key="8">
    <source>
        <dbReference type="ARBA" id="ARBA00022801"/>
    </source>
</evidence>
<evidence type="ECO:0000256" key="6">
    <source>
        <dbReference type="ARBA" id="ARBA00022771"/>
    </source>
</evidence>
<dbReference type="InterPro" id="IPR038765">
    <property type="entry name" value="Papain-like_cys_pep_sf"/>
</dbReference>
<name>A0AAX6H1V7_IRIPA</name>
<evidence type="ECO:0000256" key="10">
    <source>
        <dbReference type="ARBA" id="ARBA00022833"/>
    </source>
</evidence>
<keyword evidence="6 11" id="KW-0863">Zinc-finger</keyword>
<feature type="domain" description="USP" evidence="13">
    <location>
        <begin position="519"/>
        <end position="824"/>
    </location>
</feature>
<dbReference type="Proteomes" id="UP001140949">
    <property type="component" value="Unassembled WGS sequence"/>
</dbReference>
<gene>
    <name evidence="15" type="ORF">M6B38_334360</name>
</gene>
<dbReference type="GO" id="GO:0006508">
    <property type="term" value="P:proteolysis"/>
    <property type="evidence" value="ECO:0007669"/>
    <property type="project" value="UniProtKB-KW"/>
</dbReference>
<dbReference type="EMBL" id="JANAVB010014398">
    <property type="protein sequence ID" value="KAJ6834455.1"/>
    <property type="molecule type" value="Genomic_DNA"/>
</dbReference>
<keyword evidence="16" id="KW-1185">Reference proteome</keyword>
<keyword evidence="9" id="KW-0788">Thiol protease</keyword>
<dbReference type="AlphaFoldDB" id="A0AAX6H1V7"/>
<dbReference type="Pfam" id="PF01753">
    <property type="entry name" value="zf-MYND"/>
    <property type="match status" value="1"/>
</dbReference>
<sequence length="950" mass="104204">MFVLFEPGYLLSLGLVLLLGRLVALVLRRRWGLAEARREEVARLIRLAAEEAAAAEVESSVAAGGTGRSGLSDGTFEPGSRGAAGGGGGGGRRCVVCCSPTTARCAQCKSVRYCSRKCQIVHWRQGHKEECCPARVDHGNGRLRVFGLNEQAERSELIGNSLEIEGTPFSRMVEVILKRSTSSESNYSSEVFSEEDNFQDKPFENSSGTESSSDSSTSSVFSGPIETSEDALTSDFTTRTSPEQSASACLSDTSPVRSGESLSSFSSTFPRTVGEASSCKIEEVEGPSGVGPSGSENFTISSLSTECHDEIVGIRASHNTKVDKVTDKTFQDGENSGVCVRPPFQMTSKLSGQVKPSLSISRNEGSSCKLAPLKAAVMLDSTVTTVPGLYKSDHVSSGRDNHACILKSKESTCQSSTSYVDHRPLSGGGHSVLSGISSKVDNSLNMPTRPSQSSLYVLNGTRDLKMSRKVIGQIKASKVSRQYPSGTSSLIPEKHNYKMLFSYDTFVKLYNLDVNLRPFGLTNCGNSCYANAVLQCLAFTRPVTAYLLEGFHMKTCPKKDWCFTCELESLLVKAKQGTSPLSPIRIISHIKKIGRNLDRGREEDAHEFLRYAIDAMHSACLKEAGASEEGRMSEDLTLIEFIFGGYLQSKIRCMRCNGKSEQHERMMDLNVEIHGDVRTLGEALTHFTTTEILDGGNKYYCNRCKSYERAKKKLRILEAPNVLTITLKRYQSGKFGKLNKAIRFPDCINLAPYMSGKEDKSPVYRLYAVVVHLDIMNSAFSGHYVCYVKNSQGKWYEIDDSVVKPVDLDTVLTKGAYMLLYTRSSPRAPNMYGKVLSRDYINTKKSKCAGDVSSHHEENHNARISSTTKPCSSEDRSSRAYHSATNGHVNSGSHGMFDERFRNPSVNSSSDNSSLLSCSDEGSWSTESTRNSFSTDDYSEYLFGEPFDIT</sequence>
<feature type="compositionally biased region" description="Gly residues" evidence="12">
    <location>
        <begin position="82"/>
        <end position="91"/>
    </location>
</feature>
<dbReference type="GO" id="GO:0016579">
    <property type="term" value="P:protein deubiquitination"/>
    <property type="evidence" value="ECO:0007669"/>
    <property type="project" value="InterPro"/>
</dbReference>
<evidence type="ECO:0000256" key="12">
    <source>
        <dbReference type="SAM" id="MobiDB-lite"/>
    </source>
</evidence>
<dbReference type="EC" id="3.4.19.12" evidence="3"/>
<feature type="compositionally biased region" description="Polar residues" evidence="12">
    <location>
        <begin position="230"/>
        <end position="256"/>
    </location>
</feature>
<evidence type="ECO:0000256" key="4">
    <source>
        <dbReference type="ARBA" id="ARBA00022670"/>
    </source>
</evidence>
<reference evidence="15" key="2">
    <citation type="submission" date="2023-04" db="EMBL/GenBank/DDBJ databases">
        <authorList>
            <person name="Bruccoleri R.E."/>
            <person name="Oakeley E.J."/>
            <person name="Faust A.-M."/>
            <person name="Dessus-Babus S."/>
            <person name="Altorfer M."/>
            <person name="Burckhardt D."/>
            <person name="Oertli M."/>
            <person name="Naumann U."/>
            <person name="Petersen F."/>
            <person name="Wong J."/>
        </authorList>
    </citation>
    <scope>NUCLEOTIDE SEQUENCE</scope>
    <source>
        <strain evidence="15">GSM-AAB239-AS_SAM_17_03QT</strain>
        <tissue evidence="15">Leaf</tissue>
    </source>
</reference>
<dbReference type="FunFam" id="6.10.140.2220:FF:000006">
    <property type="entry name" value="Ubiquitin carboxyl-terminal hydrolase 15"/>
    <property type="match status" value="1"/>
</dbReference>
<feature type="compositionally biased region" description="Polar residues" evidence="12">
    <location>
        <begin position="862"/>
        <end position="871"/>
    </location>
</feature>
<comment type="catalytic activity">
    <reaction evidence="1">
        <text>Thiol-dependent hydrolysis of ester, thioester, amide, peptide and isopeptide bonds formed by the C-terminal Gly of ubiquitin (a 76-residue protein attached to proteins as an intracellular targeting signal).</text>
        <dbReference type="EC" id="3.4.19.12"/>
    </reaction>
</comment>
<keyword evidence="4" id="KW-0645">Protease</keyword>
<evidence type="ECO:0000256" key="2">
    <source>
        <dbReference type="ARBA" id="ARBA00009085"/>
    </source>
</evidence>
<accession>A0AAX6H1V7</accession>
<dbReference type="CDD" id="cd02661">
    <property type="entry name" value="Peptidase_C19E"/>
    <property type="match status" value="1"/>
</dbReference>
<dbReference type="PANTHER" id="PTHR24006">
    <property type="entry name" value="UBIQUITIN CARBOXYL-TERMINAL HYDROLASE"/>
    <property type="match status" value="1"/>
</dbReference>
<keyword evidence="7" id="KW-0833">Ubl conjugation pathway</keyword>
<dbReference type="InterPro" id="IPR018200">
    <property type="entry name" value="USP_CS"/>
</dbReference>
<evidence type="ECO:0000259" key="13">
    <source>
        <dbReference type="PROSITE" id="PS50235"/>
    </source>
</evidence>
<feature type="compositionally biased region" description="Polar residues" evidence="12">
    <location>
        <begin position="922"/>
        <end position="932"/>
    </location>
</feature>
<keyword evidence="10" id="KW-0862">Zinc</keyword>
<keyword evidence="5" id="KW-0479">Metal-binding</keyword>
<dbReference type="InterPro" id="IPR002893">
    <property type="entry name" value="Znf_MYND"/>
</dbReference>
<evidence type="ECO:0000256" key="1">
    <source>
        <dbReference type="ARBA" id="ARBA00000707"/>
    </source>
</evidence>
<feature type="compositionally biased region" description="Polar residues" evidence="12">
    <location>
        <begin position="883"/>
        <end position="893"/>
    </location>
</feature>
<reference evidence="15" key="1">
    <citation type="journal article" date="2023" name="GigaByte">
        <title>Genome assembly of the bearded iris, Iris pallida Lam.</title>
        <authorList>
            <person name="Bruccoleri R.E."/>
            <person name="Oakeley E.J."/>
            <person name="Faust A.M.E."/>
            <person name="Altorfer M."/>
            <person name="Dessus-Babus S."/>
            <person name="Burckhardt D."/>
            <person name="Oertli M."/>
            <person name="Naumann U."/>
            <person name="Petersen F."/>
            <person name="Wong J."/>
        </authorList>
    </citation>
    <scope>NUCLEOTIDE SEQUENCE</scope>
    <source>
        <strain evidence="15">GSM-AAB239-AS_SAM_17_03QT</strain>
    </source>
</reference>
<dbReference type="SUPFAM" id="SSF144232">
    <property type="entry name" value="HIT/MYND zinc finger-like"/>
    <property type="match status" value="1"/>
</dbReference>
<evidence type="ECO:0000256" key="11">
    <source>
        <dbReference type="PROSITE-ProRule" id="PRU00134"/>
    </source>
</evidence>
<dbReference type="InterPro" id="IPR050164">
    <property type="entry name" value="Peptidase_C19"/>
</dbReference>
<feature type="compositionally biased region" description="Low complexity" evidence="12">
    <location>
        <begin position="905"/>
        <end position="920"/>
    </location>
</feature>